<dbReference type="RefSeq" id="WP_250930599.1">
    <property type="nucleotide sequence ID" value="NZ_JAMQBK010000059.1"/>
</dbReference>
<sequence>MWQIQNTIADPTPPSQPKLIGIWPAEGTNWTCHALGGDSGISLGDVDHSLHLRVANVGPDALPSAGEQYVCGDSWKIDYPQESGKYCLRLSIRVVHATATRIIWEPTFSIQTSLLDTDPSLELTAVGCTANLLAADLPPDVSASVARPSDDSGQLIVLLGPHDAPFTKDRSSGNRLDLRIFGEFLEKGVIRKARPWVILDRSEAGVSAEDLSQYGEELCNTPLPLTA</sequence>
<accession>A0ABT0U7Q3</accession>
<name>A0ABT0U7Q3_9BACT</name>
<keyword evidence="2" id="KW-1185">Reference proteome</keyword>
<protein>
    <submittedName>
        <fullName evidence="1">Uncharacterized protein</fullName>
    </submittedName>
</protein>
<dbReference type="EMBL" id="JAMQBK010000059">
    <property type="protein sequence ID" value="MCM2372965.1"/>
    <property type="molecule type" value="Genomic_DNA"/>
</dbReference>
<evidence type="ECO:0000313" key="2">
    <source>
        <dbReference type="Proteomes" id="UP001202961"/>
    </source>
</evidence>
<organism evidence="1 2">
    <name type="scientific">Aporhodopirellula aestuarii</name>
    <dbReference type="NCBI Taxonomy" id="2950107"/>
    <lineage>
        <taxon>Bacteria</taxon>
        <taxon>Pseudomonadati</taxon>
        <taxon>Planctomycetota</taxon>
        <taxon>Planctomycetia</taxon>
        <taxon>Pirellulales</taxon>
        <taxon>Pirellulaceae</taxon>
        <taxon>Aporhodopirellula</taxon>
    </lineage>
</organism>
<proteinExistence type="predicted"/>
<reference evidence="1 2" key="1">
    <citation type="journal article" date="2022" name="Syst. Appl. Microbiol.">
        <title>Rhodopirellula aestuarii sp. nov., a novel member of the genus Rhodopirellula isolated from brackish sediments collected in the Tagus River estuary, Portugal.</title>
        <authorList>
            <person name="Vitorino I.R."/>
            <person name="Klimek D."/>
            <person name="Calusinska M."/>
            <person name="Lobo-da-Cunha A."/>
            <person name="Vasconcelos V."/>
            <person name="Lage O.M."/>
        </authorList>
    </citation>
    <scope>NUCLEOTIDE SEQUENCE [LARGE SCALE GENOMIC DNA]</scope>
    <source>
        <strain evidence="1 2">ICT_H3.1</strain>
    </source>
</reference>
<evidence type="ECO:0000313" key="1">
    <source>
        <dbReference type="EMBL" id="MCM2372965.1"/>
    </source>
</evidence>
<dbReference type="Proteomes" id="UP001202961">
    <property type="component" value="Unassembled WGS sequence"/>
</dbReference>
<gene>
    <name evidence="1" type="ORF">NB063_20315</name>
</gene>
<comment type="caution">
    <text evidence="1">The sequence shown here is derived from an EMBL/GenBank/DDBJ whole genome shotgun (WGS) entry which is preliminary data.</text>
</comment>